<dbReference type="UniPathway" id="UPA00148"/>
<evidence type="ECO:0000313" key="6">
    <source>
        <dbReference type="EMBL" id="VAX21649.1"/>
    </source>
</evidence>
<name>A0A3B1BUQ2_9ZZZZ</name>
<dbReference type="AlphaFoldDB" id="A0A3B1BUQ2"/>
<organism evidence="6">
    <name type="scientific">hydrothermal vent metagenome</name>
    <dbReference type="NCBI Taxonomy" id="652676"/>
    <lineage>
        <taxon>unclassified sequences</taxon>
        <taxon>metagenomes</taxon>
        <taxon>ecological metagenomes</taxon>
    </lineage>
</organism>
<keyword evidence="4 6" id="KW-0413">Isomerase</keyword>
<dbReference type="PANTHER" id="PTHR43588">
    <property type="entry name" value="COBALT-PRECORRIN-8 METHYLMUTASE"/>
    <property type="match status" value="1"/>
</dbReference>
<keyword evidence="3" id="KW-0169">Cobalamin biosynthesis</keyword>
<comment type="similarity">
    <text evidence="2">Belongs to the CobH/CbiC family.</text>
</comment>
<evidence type="ECO:0000259" key="5">
    <source>
        <dbReference type="Pfam" id="PF02570"/>
    </source>
</evidence>
<dbReference type="GO" id="GO:0043778">
    <property type="term" value="F:cobalt-precorrin-8 methylmutase activity"/>
    <property type="evidence" value="ECO:0007669"/>
    <property type="project" value="UniProtKB-EC"/>
</dbReference>
<evidence type="ECO:0000256" key="4">
    <source>
        <dbReference type="ARBA" id="ARBA00023235"/>
    </source>
</evidence>
<dbReference type="EMBL" id="UOGC01000123">
    <property type="protein sequence ID" value="VAX21649.1"/>
    <property type="molecule type" value="Genomic_DNA"/>
</dbReference>
<dbReference type="GO" id="GO:0016993">
    <property type="term" value="F:precorrin-8X methylmutase activity"/>
    <property type="evidence" value="ECO:0007669"/>
    <property type="project" value="InterPro"/>
</dbReference>
<feature type="domain" description="Cobalamin biosynthesis precorrin-8X methylmutase CobH/CbiC" evidence="5">
    <location>
        <begin position="22"/>
        <end position="220"/>
    </location>
</feature>
<evidence type="ECO:0000256" key="3">
    <source>
        <dbReference type="ARBA" id="ARBA00022573"/>
    </source>
</evidence>
<sequence length="230" mass="25088">MKATERKPEVYKLYENPIKPEDIERMSFEAIERETVGHGFADDEWVVVKRMLHTTADFSFMGNIKFSPDAIDSATKALLRGAHIYADSNMIKSGVSEARLKSACENYTKNKILCHIADADVVDECKSAGLPRSLFAIRKAKAFLDGAIVLIGNAPVALMELNRIIVEENVKPAVVIGVPVGFIHVVESKEELMQNEIPYITITGRRGGSTLAVSAIHSLCAIASASALKG</sequence>
<evidence type="ECO:0000256" key="2">
    <source>
        <dbReference type="ARBA" id="ARBA00009774"/>
    </source>
</evidence>
<dbReference type="EC" id="5.4.99.60" evidence="6"/>
<dbReference type="Gene3D" id="3.40.50.10230">
    <property type="entry name" value="Cobalamin biosynthesis CobH/CbiC, precorrin-8X methylmutase"/>
    <property type="match status" value="1"/>
</dbReference>
<dbReference type="PANTHER" id="PTHR43588:SF1">
    <property type="entry name" value="COBALT-PRECORRIN-8 METHYLMUTASE"/>
    <property type="match status" value="1"/>
</dbReference>
<comment type="pathway">
    <text evidence="1">Cofactor biosynthesis; adenosylcobalamin biosynthesis.</text>
</comment>
<accession>A0A3B1BUQ2</accession>
<proteinExistence type="inferred from homology"/>
<reference evidence="6" key="1">
    <citation type="submission" date="2018-06" db="EMBL/GenBank/DDBJ databases">
        <authorList>
            <person name="Zhirakovskaya E."/>
        </authorList>
    </citation>
    <scope>NUCLEOTIDE SEQUENCE</scope>
</reference>
<dbReference type="Pfam" id="PF02570">
    <property type="entry name" value="CbiC"/>
    <property type="match status" value="1"/>
</dbReference>
<gene>
    <name evidence="6" type="ORF">MNBD_NITROSPINAE01-1288</name>
</gene>
<evidence type="ECO:0000256" key="1">
    <source>
        <dbReference type="ARBA" id="ARBA00004953"/>
    </source>
</evidence>
<dbReference type="InterPro" id="IPR036588">
    <property type="entry name" value="CobH/CbiC_sf"/>
</dbReference>
<dbReference type="SUPFAM" id="SSF63965">
    <property type="entry name" value="Precorrin-8X methylmutase CbiC/CobH"/>
    <property type="match status" value="1"/>
</dbReference>
<dbReference type="InterPro" id="IPR003722">
    <property type="entry name" value="Cbl_synth_CobH/CbiC"/>
</dbReference>
<protein>
    <submittedName>
        <fullName evidence="6">Cobalt-precorrin-8 methylmutase</fullName>
        <ecNumber evidence="6">5.4.99.60</ecNumber>
    </submittedName>
</protein>
<dbReference type="GO" id="GO:0009236">
    <property type="term" value="P:cobalamin biosynthetic process"/>
    <property type="evidence" value="ECO:0007669"/>
    <property type="project" value="UniProtKB-UniPathway"/>
</dbReference>